<name>V4U8Y7_CITCL</name>
<evidence type="ECO:0000313" key="2">
    <source>
        <dbReference type="Proteomes" id="UP000030687"/>
    </source>
</evidence>
<dbReference type="InParanoid" id="V4U8Y7"/>
<dbReference type="Gramene" id="ESR60615">
    <property type="protein sequence ID" value="ESR60615"/>
    <property type="gene ID" value="CICLE_v10017329mg"/>
</dbReference>
<protein>
    <submittedName>
        <fullName evidence="1">Uncharacterized protein</fullName>
    </submittedName>
</protein>
<keyword evidence="2" id="KW-1185">Reference proteome</keyword>
<reference evidence="1 2" key="1">
    <citation type="submission" date="2013-10" db="EMBL/GenBank/DDBJ databases">
        <authorList>
            <consortium name="International Citrus Genome Consortium"/>
            <person name="Jenkins J."/>
            <person name="Schmutz J."/>
            <person name="Prochnik S."/>
            <person name="Rokhsar D."/>
            <person name="Gmitter F."/>
            <person name="Ollitrault P."/>
            <person name="Machado M."/>
            <person name="Talon M."/>
            <person name="Wincker P."/>
            <person name="Jaillon O."/>
            <person name="Morgante M."/>
        </authorList>
    </citation>
    <scope>NUCLEOTIDE SEQUENCE</scope>
    <source>
        <strain evidence="2">cv. Clemenules</strain>
    </source>
</reference>
<dbReference type="Proteomes" id="UP000030687">
    <property type="component" value="Unassembled WGS sequence"/>
</dbReference>
<dbReference type="AlphaFoldDB" id="V4U8Y7"/>
<dbReference type="KEGG" id="cic:CICLE_v10017329mg"/>
<organism evidence="1 2">
    <name type="scientific">Citrus clementina</name>
    <name type="common">Clementine</name>
    <name type="synonym">Citrus deliciosa x Citrus sinensis</name>
    <dbReference type="NCBI Taxonomy" id="85681"/>
    <lineage>
        <taxon>Eukaryota</taxon>
        <taxon>Viridiplantae</taxon>
        <taxon>Streptophyta</taxon>
        <taxon>Embryophyta</taxon>
        <taxon>Tracheophyta</taxon>
        <taxon>Spermatophyta</taxon>
        <taxon>Magnoliopsida</taxon>
        <taxon>eudicotyledons</taxon>
        <taxon>Gunneridae</taxon>
        <taxon>Pentapetalae</taxon>
        <taxon>rosids</taxon>
        <taxon>malvids</taxon>
        <taxon>Sapindales</taxon>
        <taxon>Rutaceae</taxon>
        <taxon>Aurantioideae</taxon>
        <taxon>Citrus</taxon>
    </lineage>
</organism>
<proteinExistence type="predicted"/>
<dbReference type="EMBL" id="KI536312">
    <property type="protein sequence ID" value="ESR60615.1"/>
    <property type="molecule type" value="Genomic_DNA"/>
</dbReference>
<gene>
    <name evidence="1" type="ORF">CICLE_v10017329mg</name>
</gene>
<accession>V4U8Y7</accession>
<sequence length="87" mass="9575">MTNHPLNRQQSAVSQNFCHSVQPRNHCGASISNVRRPESHGSWIGVQGRRIMQGSSVQVGGKDMVIGNEQSRALDKGKAPAFPPWRL</sequence>
<evidence type="ECO:0000313" key="1">
    <source>
        <dbReference type="EMBL" id="ESR60615.1"/>
    </source>
</evidence>